<reference evidence="1 2" key="1">
    <citation type="journal article" date="2021" name="Nat. Commun.">
        <title>Genetic determinants of endophytism in the Arabidopsis root mycobiome.</title>
        <authorList>
            <person name="Mesny F."/>
            <person name="Miyauchi S."/>
            <person name="Thiergart T."/>
            <person name="Pickel B."/>
            <person name="Atanasova L."/>
            <person name="Karlsson M."/>
            <person name="Huettel B."/>
            <person name="Barry K.W."/>
            <person name="Haridas S."/>
            <person name="Chen C."/>
            <person name="Bauer D."/>
            <person name="Andreopoulos W."/>
            <person name="Pangilinan J."/>
            <person name="LaButti K."/>
            <person name="Riley R."/>
            <person name="Lipzen A."/>
            <person name="Clum A."/>
            <person name="Drula E."/>
            <person name="Henrissat B."/>
            <person name="Kohler A."/>
            <person name="Grigoriev I.V."/>
            <person name="Martin F.M."/>
            <person name="Hacquard S."/>
        </authorList>
    </citation>
    <scope>NUCLEOTIDE SEQUENCE [LARGE SCALE GENOMIC DNA]</scope>
    <source>
        <strain evidence="1 2">MPI-CAGE-CH-0241</strain>
    </source>
</reference>
<keyword evidence="2" id="KW-1185">Reference proteome</keyword>
<evidence type="ECO:0000313" key="2">
    <source>
        <dbReference type="Proteomes" id="UP000777438"/>
    </source>
</evidence>
<evidence type="ECO:0000313" key="1">
    <source>
        <dbReference type="EMBL" id="KAH6885849.1"/>
    </source>
</evidence>
<dbReference type="Proteomes" id="UP000777438">
    <property type="component" value="Unassembled WGS sequence"/>
</dbReference>
<name>A0A9P9AJL9_9HYPO</name>
<sequence>MKIYDKSGHVSTFCWLLIPKDWEMMRIYGSRIPRNTPTMLSLLTGRLDVNSQLIDSIPEYVGPGARTVRLPFFQRAFARRPHPIRSIPRLLSAIFRYREANFIGTWRKWENRRNCGHGFGVVGHLTMSMSLAYNVTMAFSRFPWILSAKTTA</sequence>
<protein>
    <submittedName>
        <fullName evidence="1">Uncharacterized protein</fullName>
    </submittedName>
</protein>
<comment type="caution">
    <text evidence="1">The sequence shown here is derived from an EMBL/GenBank/DDBJ whole genome shotgun (WGS) entry which is preliminary data.</text>
</comment>
<dbReference type="EMBL" id="JAGPYM010000017">
    <property type="protein sequence ID" value="KAH6885849.1"/>
    <property type="molecule type" value="Genomic_DNA"/>
</dbReference>
<accession>A0A9P9AJL9</accession>
<dbReference type="AlphaFoldDB" id="A0A9P9AJL9"/>
<proteinExistence type="predicted"/>
<gene>
    <name evidence="1" type="ORF">B0T10DRAFT_85490</name>
</gene>
<organism evidence="1 2">
    <name type="scientific">Thelonectria olida</name>
    <dbReference type="NCBI Taxonomy" id="1576542"/>
    <lineage>
        <taxon>Eukaryota</taxon>
        <taxon>Fungi</taxon>
        <taxon>Dikarya</taxon>
        <taxon>Ascomycota</taxon>
        <taxon>Pezizomycotina</taxon>
        <taxon>Sordariomycetes</taxon>
        <taxon>Hypocreomycetidae</taxon>
        <taxon>Hypocreales</taxon>
        <taxon>Nectriaceae</taxon>
        <taxon>Thelonectria</taxon>
    </lineage>
</organism>